<evidence type="ECO:0000313" key="2">
    <source>
        <dbReference type="EMBL" id="SES39734.1"/>
    </source>
</evidence>
<dbReference type="EMBL" id="FOGT01000022">
    <property type="protein sequence ID" value="SES39734.1"/>
    <property type="molecule type" value="Genomic_DNA"/>
</dbReference>
<keyword evidence="2" id="KW-0167">Capsid protein</keyword>
<feature type="region of interest" description="Disordered" evidence="1">
    <location>
        <begin position="51"/>
        <end position="75"/>
    </location>
</feature>
<dbReference type="Proteomes" id="UP000198571">
    <property type="component" value="Unassembled WGS sequence"/>
</dbReference>
<keyword evidence="3" id="KW-1185">Reference proteome</keyword>
<evidence type="ECO:0000313" key="3">
    <source>
        <dbReference type="Proteomes" id="UP000198571"/>
    </source>
</evidence>
<dbReference type="Pfam" id="PF14071">
    <property type="entry name" value="YlbD_coat"/>
    <property type="match status" value="1"/>
</dbReference>
<sequence>MSQSLHPDVKKFKTFVRENPHVLRDVKSGEKKLQDLFEEWMLFGEEDEIWSTYKNNEDSEKEKDSDNTDENSPESEMDVLNMLKKMNLNDIQHHLSQFSTVVGSIQELISQFKQQQNPSPPSGPDNHSPFSFRED</sequence>
<evidence type="ECO:0000256" key="1">
    <source>
        <dbReference type="SAM" id="MobiDB-lite"/>
    </source>
</evidence>
<feature type="compositionally biased region" description="Basic and acidic residues" evidence="1">
    <location>
        <begin position="55"/>
        <end position="66"/>
    </location>
</feature>
<dbReference type="STRING" id="1601833.SAMN05518684_12265"/>
<gene>
    <name evidence="2" type="ORF">SAMN05518684_12265</name>
</gene>
<dbReference type="AlphaFoldDB" id="A0A1H9X0V8"/>
<accession>A0A1H9X0V8</accession>
<protein>
    <submittedName>
        <fullName evidence="2">Putative coat protein</fullName>
    </submittedName>
</protein>
<feature type="region of interest" description="Disordered" evidence="1">
    <location>
        <begin position="112"/>
        <end position="135"/>
    </location>
</feature>
<keyword evidence="2" id="KW-0946">Virion</keyword>
<organism evidence="2 3">
    <name type="scientific">Salipaludibacillus aurantiacus</name>
    <dbReference type="NCBI Taxonomy" id="1601833"/>
    <lineage>
        <taxon>Bacteria</taxon>
        <taxon>Bacillati</taxon>
        <taxon>Bacillota</taxon>
        <taxon>Bacilli</taxon>
        <taxon>Bacillales</taxon>
        <taxon>Bacillaceae</taxon>
    </lineage>
</organism>
<reference evidence="3" key="1">
    <citation type="submission" date="2016-10" db="EMBL/GenBank/DDBJ databases">
        <authorList>
            <person name="Varghese N."/>
            <person name="Submissions S."/>
        </authorList>
    </citation>
    <scope>NUCLEOTIDE SEQUENCE [LARGE SCALE GENOMIC DNA]</scope>
    <source>
        <strain evidence="3">S9</strain>
    </source>
</reference>
<proteinExistence type="predicted"/>
<name>A0A1H9X0V8_9BACI</name>
<dbReference type="InterPro" id="IPR025953">
    <property type="entry name" value="YlbD_coat"/>
</dbReference>